<feature type="short sequence motif" description="'KMSKS' region" evidence="12">
    <location>
        <begin position="591"/>
        <end position="595"/>
    </location>
</feature>
<dbReference type="Gene3D" id="1.10.730.10">
    <property type="entry name" value="Isoleucyl-tRNA Synthetase, Domain 1"/>
    <property type="match status" value="1"/>
</dbReference>
<dbReference type="AlphaFoldDB" id="A0A176XCR9"/>
<dbReference type="EC" id="6.1.1.9" evidence="12"/>
<dbReference type="InterPro" id="IPR009080">
    <property type="entry name" value="tRNAsynth_Ia_anticodon-bd"/>
</dbReference>
<dbReference type="GO" id="GO:0002161">
    <property type="term" value="F:aminoacyl-tRNA deacylase activity"/>
    <property type="evidence" value="ECO:0007669"/>
    <property type="project" value="InterPro"/>
</dbReference>
<dbReference type="CDD" id="cd07962">
    <property type="entry name" value="Anticodon_Ia_Val"/>
    <property type="match status" value="1"/>
</dbReference>
<comment type="caution">
    <text evidence="16">The sequence shown here is derived from an EMBL/GenBank/DDBJ whole genome shotgun (WGS) entry which is preliminary data.</text>
</comment>
<dbReference type="InterPro" id="IPR014729">
    <property type="entry name" value="Rossmann-like_a/b/a_fold"/>
</dbReference>
<dbReference type="GO" id="GO:0006438">
    <property type="term" value="P:valyl-tRNA aminoacylation"/>
    <property type="evidence" value="ECO:0007669"/>
    <property type="project" value="UniProtKB-UniRule"/>
</dbReference>
<accession>A0A176XCR9</accession>
<name>A0A176XCR9_AGRTU</name>
<evidence type="ECO:0000256" key="7">
    <source>
        <dbReference type="ARBA" id="ARBA00022917"/>
    </source>
</evidence>
<reference evidence="16 17" key="1">
    <citation type="submission" date="2016-05" db="EMBL/GenBank/DDBJ databases">
        <authorList>
            <person name="Lavstsen T."/>
            <person name="Jespersen J.S."/>
        </authorList>
    </citation>
    <scope>NUCLEOTIDE SEQUENCE [LARGE SCALE GENOMIC DNA]</scope>
    <source>
        <strain evidence="16 17">KCJ1736</strain>
    </source>
</reference>
<dbReference type="PANTHER" id="PTHR11946">
    <property type="entry name" value="VALYL-TRNA SYNTHETASES"/>
    <property type="match status" value="1"/>
</dbReference>
<comment type="domain">
    <text evidence="12">ValRS has two distinct active sites: one for aminoacylation and one for editing. The misactivated threonine is translocated from the active site to the editing site.</text>
</comment>
<dbReference type="InterPro" id="IPR019499">
    <property type="entry name" value="Val-tRNA_synth_tRNA-bd"/>
</dbReference>
<evidence type="ECO:0000313" key="17">
    <source>
        <dbReference type="Proteomes" id="UP000077098"/>
    </source>
</evidence>
<dbReference type="PANTHER" id="PTHR11946:SF93">
    <property type="entry name" value="VALINE--TRNA LIGASE, CHLOROPLASTIC_MITOCHONDRIAL 2"/>
    <property type="match status" value="1"/>
</dbReference>
<dbReference type="InterPro" id="IPR033705">
    <property type="entry name" value="Anticodon_Ia_Val"/>
</dbReference>
<dbReference type="CDD" id="cd00817">
    <property type="entry name" value="ValRS_core"/>
    <property type="match status" value="1"/>
</dbReference>
<dbReference type="InterPro" id="IPR009008">
    <property type="entry name" value="Val/Leu/Ile-tRNA-synth_edit"/>
</dbReference>
<dbReference type="InterPro" id="IPR010978">
    <property type="entry name" value="tRNA-bd_arm"/>
</dbReference>
<dbReference type="GO" id="GO:0005524">
    <property type="term" value="F:ATP binding"/>
    <property type="evidence" value="ECO:0007669"/>
    <property type="project" value="UniProtKB-UniRule"/>
</dbReference>
<dbReference type="FunFam" id="1.10.287.380:FF:000001">
    <property type="entry name" value="Valine--tRNA ligase"/>
    <property type="match status" value="1"/>
</dbReference>
<evidence type="ECO:0000259" key="15">
    <source>
        <dbReference type="Pfam" id="PF10458"/>
    </source>
</evidence>
<dbReference type="NCBIfam" id="TIGR00422">
    <property type="entry name" value="valS"/>
    <property type="match status" value="1"/>
</dbReference>
<dbReference type="FunFam" id="3.40.50.620:FF:000032">
    <property type="entry name" value="Valine--tRNA ligase"/>
    <property type="match status" value="1"/>
</dbReference>
<feature type="binding site" evidence="12">
    <location>
        <position position="594"/>
    </location>
    <ligand>
        <name>ATP</name>
        <dbReference type="ChEBI" id="CHEBI:30616"/>
    </ligand>
</feature>
<dbReference type="InterPro" id="IPR002300">
    <property type="entry name" value="aa-tRNA-synth_Ia"/>
</dbReference>
<feature type="short sequence motif" description="'HIGH' region" evidence="12">
    <location>
        <begin position="45"/>
        <end position="55"/>
    </location>
</feature>
<evidence type="ECO:0000256" key="9">
    <source>
        <dbReference type="ARBA" id="ARBA00023146"/>
    </source>
</evidence>
<dbReference type="PROSITE" id="PS00178">
    <property type="entry name" value="AA_TRNA_LIGASE_I"/>
    <property type="match status" value="1"/>
</dbReference>
<evidence type="ECO:0000256" key="11">
    <source>
        <dbReference type="ARBA" id="ARBA00060830"/>
    </source>
</evidence>
<evidence type="ECO:0000256" key="2">
    <source>
        <dbReference type="ARBA" id="ARBA00011245"/>
    </source>
</evidence>
<dbReference type="InterPro" id="IPR013155">
    <property type="entry name" value="M/V/L/I-tRNA-synth_anticd-bd"/>
</dbReference>
<evidence type="ECO:0000256" key="5">
    <source>
        <dbReference type="ARBA" id="ARBA00022741"/>
    </source>
</evidence>
<dbReference type="RefSeq" id="WP_063948838.1">
    <property type="nucleotide sequence ID" value="NZ_LXPS01000011.1"/>
</dbReference>
<protein>
    <recommendedName>
        <fullName evidence="12">Valine--tRNA ligase</fullName>
        <ecNumber evidence="12">6.1.1.9</ecNumber>
    </recommendedName>
    <alternativeName>
        <fullName evidence="12">Valyl-tRNA synthetase</fullName>
        <shortName evidence="12">ValRS</shortName>
    </alternativeName>
</protein>
<dbReference type="GO" id="GO:0004832">
    <property type="term" value="F:valine-tRNA ligase activity"/>
    <property type="evidence" value="ECO:0007669"/>
    <property type="project" value="UniProtKB-UniRule"/>
</dbReference>
<dbReference type="SUPFAM" id="SSF52374">
    <property type="entry name" value="Nucleotidylyl transferase"/>
    <property type="match status" value="1"/>
</dbReference>
<comment type="catalytic activity">
    <reaction evidence="10 12">
        <text>tRNA(Val) + L-valine + ATP = L-valyl-tRNA(Val) + AMP + diphosphate</text>
        <dbReference type="Rhea" id="RHEA:10704"/>
        <dbReference type="Rhea" id="RHEA-COMP:9672"/>
        <dbReference type="Rhea" id="RHEA-COMP:9708"/>
        <dbReference type="ChEBI" id="CHEBI:30616"/>
        <dbReference type="ChEBI" id="CHEBI:33019"/>
        <dbReference type="ChEBI" id="CHEBI:57762"/>
        <dbReference type="ChEBI" id="CHEBI:78442"/>
        <dbReference type="ChEBI" id="CHEBI:78537"/>
        <dbReference type="ChEBI" id="CHEBI:456215"/>
        <dbReference type="EC" id="6.1.1.9"/>
    </reaction>
</comment>
<dbReference type="InterPro" id="IPR037118">
    <property type="entry name" value="Val-tRNA_synth_C_sf"/>
</dbReference>
<comment type="similarity">
    <text evidence="11 12">Belongs to the class-I aminoacyl-tRNA synthetase family. ValS type 1 subfamily.</text>
</comment>
<dbReference type="EMBL" id="LXPS01000011">
    <property type="protein sequence ID" value="OAE47059.1"/>
    <property type="molecule type" value="Genomic_DNA"/>
</dbReference>
<feature type="domain" description="Aminoacyl-tRNA synthetase class Ia" evidence="13">
    <location>
        <begin position="15"/>
        <end position="631"/>
    </location>
</feature>
<comment type="function">
    <text evidence="12">Catalyzes the attachment of valine to tRNA(Val). As ValRS can inadvertently accommodate and process structurally similar amino acids such as threonine, to avoid such errors, it has a 'posttransfer' editing activity that hydrolyzes mischarged Thr-tRNA(Val) in a tRNA-dependent manner.</text>
</comment>
<dbReference type="NCBIfam" id="NF004349">
    <property type="entry name" value="PRK05729.1"/>
    <property type="match status" value="1"/>
</dbReference>
<evidence type="ECO:0000256" key="3">
    <source>
        <dbReference type="ARBA" id="ARBA00022490"/>
    </source>
</evidence>
<dbReference type="InterPro" id="IPR001412">
    <property type="entry name" value="aa-tRNA-synth_I_CS"/>
</dbReference>
<dbReference type="Pfam" id="PF00133">
    <property type="entry name" value="tRNA-synt_1"/>
    <property type="match status" value="1"/>
</dbReference>
<dbReference type="SUPFAM" id="SSF46589">
    <property type="entry name" value="tRNA-binding arm"/>
    <property type="match status" value="1"/>
</dbReference>
<dbReference type="SUPFAM" id="SSF47323">
    <property type="entry name" value="Anticodon-binding domain of a subclass of class I aminoacyl-tRNA synthetases"/>
    <property type="match status" value="1"/>
</dbReference>
<comment type="subunit">
    <text evidence="2 12">Monomer.</text>
</comment>
<dbReference type="PRINTS" id="PR00986">
    <property type="entry name" value="TRNASYNTHVAL"/>
</dbReference>
<keyword evidence="3 12" id="KW-0963">Cytoplasm</keyword>
<dbReference type="Pfam" id="PF10458">
    <property type="entry name" value="Val_tRNA-synt_C"/>
    <property type="match status" value="1"/>
</dbReference>
<proteinExistence type="inferred from homology"/>
<dbReference type="SUPFAM" id="SSF50677">
    <property type="entry name" value="ValRS/IleRS/LeuRS editing domain"/>
    <property type="match status" value="1"/>
</dbReference>
<dbReference type="InterPro" id="IPR002303">
    <property type="entry name" value="Valyl-tRNA_ligase"/>
</dbReference>
<dbReference type="Pfam" id="PF08264">
    <property type="entry name" value="Anticodon_1"/>
    <property type="match status" value="1"/>
</dbReference>
<dbReference type="HAMAP" id="MF_02004">
    <property type="entry name" value="Val_tRNA_synth_type1"/>
    <property type="match status" value="1"/>
</dbReference>
<evidence type="ECO:0000256" key="4">
    <source>
        <dbReference type="ARBA" id="ARBA00022598"/>
    </source>
</evidence>
<comment type="subcellular location">
    <subcellularLocation>
        <location evidence="1 12">Cytoplasm</location>
    </subcellularLocation>
</comment>
<evidence type="ECO:0000256" key="8">
    <source>
        <dbReference type="ARBA" id="ARBA00023054"/>
    </source>
</evidence>
<evidence type="ECO:0000259" key="13">
    <source>
        <dbReference type="Pfam" id="PF00133"/>
    </source>
</evidence>
<keyword evidence="7 12" id="KW-0648">Protein biosynthesis</keyword>
<dbReference type="GO" id="GO:0005829">
    <property type="term" value="C:cytosol"/>
    <property type="evidence" value="ECO:0007669"/>
    <property type="project" value="TreeGrafter"/>
</dbReference>
<sequence length="947" mass="106650">MLEKTYDSASVEPKIAKAWDEANAFRAGANAKPGAETFTIVIPPPNVTGSLHMGHALNNTLQDILVRFERMRGKDVLWQPGMDHAGIATQMVVERKLMEQQLPGRRDMGREAFVEKVWEWKAESGGLIFNQLKRLGASCDWSRERFTMDEGLSEAVLEVFVTLYKQGLIYKDKRLVNWDPKLLTAISDMEVEQIEMKGNLWHLRYPLEKGVTYQYPVAFDEEGKPTEFETRDYIVVATTRPETMLGDTGIAVNPEDERYKGIVGKHVILPIVGRRIPIVADDYADPTAGTGAVKITPAHDFNDFEVGKRCGLRAINVMNIDGTITIKENEDFLEGLSHPAALHGAWDRLEGQDRFAARKIIVEIFEEAGLLDKIEPHKHVVPHGDRGGVPIEPRLTDQWWVDNKTLAQPAIASVREGRTNFVPKNWENTYFQWMENIQPWCISRQLWWGHQIPAWYGPDGQVFVEKTEEEALQAAIQHYIAHEGPWKAWVEEKLENFAPGEILTRDEDVLDTWFSSALWPFSTLGWPEQTPELARYYPTNVLVTGFDIIPFWVVRMMQMGLHFMKDDAGNPVEPFSTVYIHALVRDKNGQKMSKSKGNVIDPLELIDEYGADALRFTLAIMAAQGRDVKLDPARIAGYRNFGTKLWNATRFAEMNGVKRDPHFIAETASLTINRWIQTELANTARDVTAALEAFRFNDASGILYRFVWNQFCDWYLELLKPVFGGEDEQAKAESQACAAYVLDEIYKLLHPFMPFMTEELWAHTAGEGVERDNLLCLTDWPEPEFRDDAAAAEINWLIDLVSGIRSARAEMNVPPGATASLVVVGANTSTEARLDRHAAAIRRLARADEIRAADVAPKGSAQIIVGEATVCLPLGNLVDLAAEQARLEKAIGKVDAEMERIDKKLSNEKFVANADPDVVAAERERKAELDVQLTSLRTALKRVSEAG</sequence>
<dbReference type="Proteomes" id="UP000077098">
    <property type="component" value="Unassembled WGS sequence"/>
</dbReference>
<dbReference type="Gene3D" id="1.10.287.380">
    <property type="entry name" value="Valyl-tRNA synthetase, C-terminal domain"/>
    <property type="match status" value="1"/>
</dbReference>
<comment type="domain">
    <text evidence="12">The C-terminal coiled-coil domain is crucial for aminoacylation activity.</text>
</comment>
<gene>
    <name evidence="12" type="primary">valS</name>
    <name evidence="16" type="ORF">A7J57_13485</name>
</gene>
<dbReference type="Gene3D" id="3.90.740.10">
    <property type="entry name" value="Valyl/Leucyl/Isoleucyl-tRNA synthetase, editing domain"/>
    <property type="match status" value="1"/>
</dbReference>
<keyword evidence="5 12" id="KW-0547">Nucleotide-binding</keyword>
<keyword evidence="6 12" id="KW-0067">ATP-binding</keyword>
<organism evidence="16 17">
    <name type="scientific">Agrobacterium tumefaciens</name>
    <dbReference type="NCBI Taxonomy" id="358"/>
    <lineage>
        <taxon>Bacteria</taxon>
        <taxon>Pseudomonadati</taxon>
        <taxon>Pseudomonadota</taxon>
        <taxon>Alphaproteobacteria</taxon>
        <taxon>Hyphomicrobiales</taxon>
        <taxon>Rhizobiaceae</taxon>
        <taxon>Rhizobium/Agrobacterium group</taxon>
        <taxon>Agrobacterium</taxon>
        <taxon>Agrobacterium tumefaciens complex</taxon>
    </lineage>
</organism>
<keyword evidence="9 12" id="KW-0030">Aminoacyl-tRNA synthetase</keyword>
<keyword evidence="4 12" id="KW-0436">Ligase</keyword>
<evidence type="ECO:0000259" key="14">
    <source>
        <dbReference type="Pfam" id="PF08264"/>
    </source>
</evidence>
<dbReference type="Gene3D" id="3.40.50.620">
    <property type="entry name" value="HUPs"/>
    <property type="match status" value="2"/>
</dbReference>
<feature type="domain" description="Methionyl/Valyl/Leucyl/Isoleucyl-tRNA synthetase anticodon-binding" evidence="14">
    <location>
        <begin position="673"/>
        <end position="821"/>
    </location>
</feature>
<evidence type="ECO:0000256" key="12">
    <source>
        <dbReference type="HAMAP-Rule" id="MF_02004"/>
    </source>
</evidence>
<evidence type="ECO:0000256" key="1">
    <source>
        <dbReference type="ARBA" id="ARBA00004496"/>
    </source>
</evidence>
<evidence type="ECO:0000256" key="10">
    <source>
        <dbReference type="ARBA" id="ARBA00047552"/>
    </source>
</evidence>
<keyword evidence="8 12" id="KW-0175">Coiled coil</keyword>
<feature type="domain" description="Valyl-tRNA synthetase tRNA-binding arm" evidence="15">
    <location>
        <begin position="879"/>
        <end position="942"/>
    </location>
</feature>
<evidence type="ECO:0000313" key="16">
    <source>
        <dbReference type="EMBL" id="OAE47059.1"/>
    </source>
</evidence>
<evidence type="ECO:0000256" key="6">
    <source>
        <dbReference type="ARBA" id="ARBA00022840"/>
    </source>
</evidence>